<comment type="similarity">
    <text evidence="1">Belongs to the NmrA-type oxidoreductase family. Isoflavone reductase subfamily.</text>
</comment>
<accession>A0A9N8KLC3</accession>
<keyword evidence="3" id="KW-0560">Oxidoreductase</keyword>
<dbReference type="AlphaFoldDB" id="A0A9N8KLC3"/>
<dbReference type="GO" id="GO:0016491">
    <property type="term" value="F:oxidoreductase activity"/>
    <property type="evidence" value="ECO:0007669"/>
    <property type="project" value="UniProtKB-KW"/>
</dbReference>
<dbReference type="PANTHER" id="PTHR47706:SF7">
    <property type="entry name" value="CIPA-LIKE, PUTATIVE (AFU_ORTHOLOGUE AFUA_1G01630)-RELATED"/>
    <property type="match status" value="1"/>
</dbReference>
<keyword evidence="6" id="KW-1185">Reference proteome</keyword>
<proteinExistence type="inferred from homology"/>
<feature type="domain" description="NAD(P)-binding" evidence="4">
    <location>
        <begin position="2"/>
        <end position="92"/>
    </location>
</feature>
<dbReference type="EMBL" id="CAINUL010000015">
    <property type="protein sequence ID" value="CAD0113025.1"/>
    <property type="molecule type" value="Genomic_DNA"/>
</dbReference>
<evidence type="ECO:0000256" key="2">
    <source>
        <dbReference type="ARBA" id="ARBA00022857"/>
    </source>
</evidence>
<dbReference type="InterPro" id="IPR036291">
    <property type="entry name" value="NAD(P)-bd_dom_sf"/>
</dbReference>
<sequence>MAKHTIDELLKSNSHSITALTRKGRNLSLPSSVTVIEVDYTSIEDLTAALHGQDFLMITLSVTAPPYIQSNLVSAAAAAGIKYVMPNAYGFNFNSAALIQDIPVAGMAQQTFSQIETLGMQHFSLVCNFWYEWSLGVGALYGIDIKDKTATFFDDGETVINTSTWKQCGKAVAKILSLPLGELQKYANSSFYVSSFRISQREMLDSVHRVLGTSDEDWKIDYETTKHRYEQGNESAANGNPMGFAQGNLFFLFLFLPGRRLTLETIAMYARVFFPDGSGDYEHNRGLDNEALGLQQEDLDEATRKTIEMVQSGWNPYAPQ</sequence>
<dbReference type="PANTHER" id="PTHR47706">
    <property type="entry name" value="NMRA-LIKE FAMILY PROTEIN"/>
    <property type="match status" value="1"/>
</dbReference>
<organism evidence="5 6">
    <name type="scientific">Aureobasidium uvarum</name>
    <dbReference type="NCBI Taxonomy" id="2773716"/>
    <lineage>
        <taxon>Eukaryota</taxon>
        <taxon>Fungi</taxon>
        <taxon>Dikarya</taxon>
        <taxon>Ascomycota</taxon>
        <taxon>Pezizomycotina</taxon>
        <taxon>Dothideomycetes</taxon>
        <taxon>Dothideomycetidae</taxon>
        <taxon>Dothideales</taxon>
        <taxon>Saccotheciaceae</taxon>
        <taxon>Aureobasidium</taxon>
    </lineage>
</organism>
<reference evidence="5" key="1">
    <citation type="submission" date="2020-06" db="EMBL/GenBank/DDBJ databases">
        <authorList>
            <person name="Onetto C."/>
        </authorList>
    </citation>
    <scope>NUCLEOTIDE SEQUENCE</scope>
</reference>
<comment type="caution">
    <text evidence="5">The sequence shown here is derived from an EMBL/GenBank/DDBJ whole genome shotgun (WGS) entry which is preliminary data.</text>
</comment>
<dbReference type="Proteomes" id="UP000745764">
    <property type="component" value="Unassembled WGS sequence"/>
</dbReference>
<gene>
    <name evidence="5" type="ORF">AWRI4620_LOCUS7280</name>
</gene>
<evidence type="ECO:0000256" key="3">
    <source>
        <dbReference type="ARBA" id="ARBA00023002"/>
    </source>
</evidence>
<protein>
    <recommendedName>
        <fullName evidence="4">NAD(P)-binding domain-containing protein</fullName>
    </recommendedName>
</protein>
<dbReference type="OrthoDB" id="419598at2759"/>
<dbReference type="InterPro" id="IPR051609">
    <property type="entry name" value="NmrA/Isoflavone_reductase-like"/>
</dbReference>
<keyword evidence="2" id="KW-0521">NADP</keyword>
<evidence type="ECO:0000259" key="4">
    <source>
        <dbReference type="Pfam" id="PF13460"/>
    </source>
</evidence>
<dbReference type="Pfam" id="PF13460">
    <property type="entry name" value="NAD_binding_10"/>
    <property type="match status" value="1"/>
</dbReference>
<evidence type="ECO:0000313" key="5">
    <source>
        <dbReference type="EMBL" id="CAD0113025.1"/>
    </source>
</evidence>
<dbReference type="Gene3D" id="3.40.50.720">
    <property type="entry name" value="NAD(P)-binding Rossmann-like Domain"/>
    <property type="match status" value="1"/>
</dbReference>
<evidence type="ECO:0000256" key="1">
    <source>
        <dbReference type="ARBA" id="ARBA00005725"/>
    </source>
</evidence>
<name>A0A9N8KLC3_9PEZI</name>
<dbReference type="InterPro" id="IPR016040">
    <property type="entry name" value="NAD(P)-bd_dom"/>
</dbReference>
<evidence type="ECO:0000313" key="6">
    <source>
        <dbReference type="Proteomes" id="UP000745764"/>
    </source>
</evidence>
<dbReference type="Gene3D" id="3.90.25.10">
    <property type="entry name" value="UDP-galactose 4-epimerase, domain 1"/>
    <property type="match status" value="1"/>
</dbReference>
<dbReference type="SUPFAM" id="SSF51735">
    <property type="entry name" value="NAD(P)-binding Rossmann-fold domains"/>
    <property type="match status" value="1"/>
</dbReference>